<feature type="domain" description="Peptidase M28" evidence="2">
    <location>
        <begin position="252"/>
        <end position="431"/>
    </location>
</feature>
<dbReference type="PANTHER" id="PTHR12147:SF26">
    <property type="entry name" value="PEPTIDASE M28 DOMAIN-CONTAINING PROTEIN"/>
    <property type="match status" value="1"/>
</dbReference>
<proteinExistence type="predicted"/>
<reference evidence="3" key="1">
    <citation type="submission" date="2022-09" db="EMBL/GenBank/DDBJ databases">
        <title>Actin cytoskeleton and complex cell architecture in an #Asgard archaeon.</title>
        <authorList>
            <person name="Ponce Toledo R.I."/>
            <person name="Schleper C."/>
            <person name="Rodrigues Oliveira T."/>
            <person name="Wollweber F."/>
            <person name="Xu J."/>
            <person name="Rittmann S."/>
            <person name="Klingl A."/>
            <person name="Pilhofer M."/>
        </authorList>
    </citation>
    <scope>NUCLEOTIDE SEQUENCE</scope>
    <source>
        <strain evidence="3">B-35</strain>
    </source>
</reference>
<dbReference type="EMBL" id="CP104013">
    <property type="protein sequence ID" value="UYP44847.1"/>
    <property type="molecule type" value="Genomic_DNA"/>
</dbReference>
<feature type="transmembrane region" description="Helical" evidence="1">
    <location>
        <begin position="120"/>
        <end position="141"/>
    </location>
</feature>
<evidence type="ECO:0000259" key="2">
    <source>
        <dbReference type="Pfam" id="PF04389"/>
    </source>
</evidence>
<feature type="transmembrane region" description="Helical" evidence="1">
    <location>
        <begin position="95"/>
        <end position="114"/>
    </location>
</feature>
<dbReference type="Proteomes" id="UP001208689">
    <property type="component" value="Chromosome"/>
</dbReference>
<evidence type="ECO:0000313" key="3">
    <source>
        <dbReference type="EMBL" id="UYP44847.1"/>
    </source>
</evidence>
<dbReference type="Gene3D" id="3.40.630.10">
    <property type="entry name" value="Zn peptidases"/>
    <property type="match status" value="1"/>
</dbReference>
<organism evidence="3 4">
    <name type="scientific">Candidatus Lokiarchaeum ossiferum</name>
    <dbReference type="NCBI Taxonomy" id="2951803"/>
    <lineage>
        <taxon>Archaea</taxon>
        <taxon>Promethearchaeati</taxon>
        <taxon>Promethearchaeota</taxon>
        <taxon>Promethearchaeia</taxon>
        <taxon>Promethearchaeales</taxon>
        <taxon>Promethearchaeaceae</taxon>
        <taxon>Candidatus Lokiarchaeum</taxon>
    </lineage>
</organism>
<feature type="transmembrane region" description="Helical" evidence="1">
    <location>
        <begin position="231"/>
        <end position="250"/>
    </location>
</feature>
<dbReference type="InterPro" id="IPR007484">
    <property type="entry name" value="Peptidase_M28"/>
</dbReference>
<keyword evidence="1" id="KW-0812">Transmembrane</keyword>
<evidence type="ECO:0000256" key="1">
    <source>
        <dbReference type="SAM" id="Phobius"/>
    </source>
</evidence>
<evidence type="ECO:0000313" key="4">
    <source>
        <dbReference type="Proteomes" id="UP001208689"/>
    </source>
</evidence>
<keyword evidence="1" id="KW-0472">Membrane</keyword>
<protein>
    <recommendedName>
        <fullName evidence="2">Peptidase M28 domain-containing protein</fullName>
    </recommendedName>
</protein>
<dbReference type="SUPFAM" id="SSF53187">
    <property type="entry name" value="Zn-dependent exopeptidases"/>
    <property type="match status" value="1"/>
</dbReference>
<sequence>MTYKTLVHTEIYNHIEDQKTNIRTIYPKLLDTTVMIHTTDAKDALTFTSDIIDDFGPRLTGTTACEKAGDAIHANLSKYCDTTTKEQFETCPNSFMAFMKIFGIVYVCFSSLLLIGRAGIYLAALGFSFATLYAYLHFVQYKETFNFLFKKKSGTNIIGKISPKNEIKRRVIVAGHHDSAKVMNFMANPKLQKWYGPRIITGLLIFFGINGLLLAWAIIDIFTGTIPQFVNYLPLILLVGSPAVLQFYFFNSKEVSPGAGDNMIAVAITCKLAELYGTAKKAGKNPLNHTELVFISFDSEEAGIRGSRAYVKHHLKELRSVPTFLFNMDSIYHVDELSFLQSDLNQIVKLSDSMIEDCQKIAQELGYPTTKGKIAWGGGATDAAEFGRHGIEATTLLGMENHVIRDHLVYHTMEDTPDKIELEAVLASLQIANQYILSKDEIISSS</sequence>
<keyword evidence="1" id="KW-1133">Transmembrane helix</keyword>
<keyword evidence="4" id="KW-1185">Reference proteome</keyword>
<name>A0ABY6HPM4_9ARCH</name>
<accession>A0ABY6HPM4</accession>
<gene>
    <name evidence="3" type="ORF">NEF87_001132</name>
</gene>
<dbReference type="PANTHER" id="PTHR12147">
    <property type="entry name" value="METALLOPEPTIDASE M28 FAMILY MEMBER"/>
    <property type="match status" value="1"/>
</dbReference>
<dbReference type="Pfam" id="PF04389">
    <property type="entry name" value="Peptidase_M28"/>
    <property type="match status" value="1"/>
</dbReference>
<feature type="transmembrane region" description="Helical" evidence="1">
    <location>
        <begin position="199"/>
        <end position="219"/>
    </location>
</feature>
<dbReference type="InterPro" id="IPR045175">
    <property type="entry name" value="M28_fam"/>
</dbReference>